<feature type="transmembrane region" description="Helical" evidence="6">
    <location>
        <begin position="240"/>
        <end position="260"/>
    </location>
</feature>
<gene>
    <name evidence="7" type="ORF">CU102_03270</name>
</gene>
<dbReference type="Pfam" id="PF04610">
    <property type="entry name" value="TrbL"/>
    <property type="match status" value="1"/>
</dbReference>
<keyword evidence="4 6" id="KW-1133">Transmembrane helix</keyword>
<evidence type="ECO:0000256" key="1">
    <source>
        <dbReference type="ARBA" id="ARBA00004141"/>
    </source>
</evidence>
<dbReference type="EMBL" id="PGGO01000002">
    <property type="protein sequence ID" value="PSH70133.1"/>
    <property type="molecule type" value="Genomic_DNA"/>
</dbReference>
<keyword evidence="8" id="KW-1185">Reference proteome</keyword>
<evidence type="ECO:0000313" key="7">
    <source>
        <dbReference type="EMBL" id="PSH70133.1"/>
    </source>
</evidence>
<comment type="caution">
    <text evidence="7">The sequence shown here is derived from an EMBL/GenBank/DDBJ whole genome shotgun (WGS) entry which is preliminary data.</text>
</comment>
<proteinExistence type="inferred from homology"/>
<feature type="transmembrane region" description="Helical" evidence="6">
    <location>
        <begin position="143"/>
        <end position="165"/>
    </location>
</feature>
<protein>
    <recommendedName>
        <fullName evidence="9">Conjugal transfer protein TrbL</fullName>
    </recommendedName>
</protein>
<dbReference type="GO" id="GO:0030255">
    <property type="term" value="P:protein secretion by the type IV secretion system"/>
    <property type="evidence" value="ECO:0007669"/>
    <property type="project" value="InterPro"/>
</dbReference>
<evidence type="ECO:0000256" key="2">
    <source>
        <dbReference type="ARBA" id="ARBA00007802"/>
    </source>
</evidence>
<comment type="subcellular location">
    <subcellularLocation>
        <location evidence="1">Membrane</location>
        <topology evidence="1">Multi-pass membrane protein</topology>
    </subcellularLocation>
</comment>
<evidence type="ECO:0000256" key="6">
    <source>
        <dbReference type="SAM" id="Phobius"/>
    </source>
</evidence>
<sequence length="321" mass="33975">MAYASDFVEKFTDPLDRFMTDGVTSLAAAVKGPLYAGATLYIVIFGIFILLGYVRAPISDFIGNVLKITIVVTLATKVGDYNYYVKDLFFTHLPEGISNAIGKVASGDTSATSVSNGKAFDDVTDQLIAFSTAVYSQWDWDNWYPLLAAAIVLLGLIPIAALLAVVLLAKVGLTLILVLGPVFIPLFLFRPTQSFTSAWISALVNFVALQVLSITFITLMLNITTGFIDDAQTLEGGAQAAAALSIFLIFVLALILAVYLPTISAHLAGGGFQIGSSLINSSSDPTRTVGSAAGSGATRAARWGWNKVRGLGQSNTVKKTG</sequence>
<evidence type="ECO:0000256" key="5">
    <source>
        <dbReference type="ARBA" id="ARBA00023136"/>
    </source>
</evidence>
<feature type="transmembrane region" description="Helical" evidence="6">
    <location>
        <begin position="34"/>
        <end position="54"/>
    </location>
</feature>
<dbReference type="AlphaFoldDB" id="A0A2P7BUI2"/>
<dbReference type="RefSeq" id="WP_106709549.1">
    <property type="nucleotide sequence ID" value="NZ_PGGO01000002.1"/>
</dbReference>
<evidence type="ECO:0000256" key="3">
    <source>
        <dbReference type="ARBA" id="ARBA00022692"/>
    </source>
</evidence>
<feature type="transmembrane region" description="Helical" evidence="6">
    <location>
        <begin position="202"/>
        <end position="228"/>
    </location>
</feature>
<evidence type="ECO:0008006" key="9">
    <source>
        <dbReference type="Google" id="ProtNLM"/>
    </source>
</evidence>
<dbReference type="Proteomes" id="UP000241444">
    <property type="component" value="Unassembled WGS sequence"/>
</dbReference>
<organism evidence="7 8">
    <name type="scientific">Phyllobacterium brassicacearum</name>
    <dbReference type="NCBI Taxonomy" id="314235"/>
    <lineage>
        <taxon>Bacteria</taxon>
        <taxon>Pseudomonadati</taxon>
        <taxon>Pseudomonadota</taxon>
        <taxon>Alphaproteobacteria</taxon>
        <taxon>Hyphomicrobiales</taxon>
        <taxon>Phyllobacteriaceae</taxon>
        <taxon>Phyllobacterium</taxon>
    </lineage>
</organism>
<name>A0A2P7BUI2_9HYPH</name>
<accession>A0A2P7BUI2</accession>
<dbReference type="GO" id="GO:0016020">
    <property type="term" value="C:membrane"/>
    <property type="evidence" value="ECO:0007669"/>
    <property type="project" value="UniProtKB-SubCell"/>
</dbReference>
<feature type="transmembrane region" description="Helical" evidence="6">
    <location>
        <begin position="171"/>
        <end position="190"/>
    </location>
</feature>
<keyword evidence="5 6" id="KW-0472">Membrane</keyword>
<dbReference type="InterPro" id="IPR007688">
    <property type="entry name" value="Conjugal_tfr_TrbL/VirB6"/>
</dbReference>
<evidence type="ECO:0000313" key="8">
    <source>
        <dbReference type="Proteomes" id="UP000241444"/>
    </source>
</evidence>
<reference evidence="8" key="1">
    <citation type="submission" date="2017-11" db="EMBL/GenBank/DDBJ databases">
        <authorList>
            <person name="Kuznetsova I."/>
            <person name="Sazanova A."/>
            <person name="Chirak E."/>
            <person name="Safronova V."/>
            <person name="Willems A."/>
        </authorList>
    </citation>
    <scope>NUCLEOTIDE SEQUENCE [LARGE SCALE GENOMIC DNA]</scope>
    <source>
        <strain evidence="8">STM 196</strain>
    </source>
</reference>
<keyword evidence="3 6" id="KW-0812">Transmembrane</keyword>
<dbReference type="OrthoDB" id="7854576at2"/>
<comment type="similarity">
    <text evidence="2">Belongs to the TrbL/VirB6 family.</text>
</comment>
<evidence type="ECO:0000256" key="4">
    <source>
        <dbReference type="ARBA" id="ARBA00022989"/>
    </source>
</evidence>